<accession>A0A1T4W4P5</accession>
<dbReference type="InterPro" id="IPR018060">
    <property type="entry name" value="HTH_AraC"/>
</dbReference>
<keyword evidence="1" id="KW-0805">Transcription regulation</keyword>
<dbReference type="PANTHER" id="PTHR43436">
    <property type="entry name" value="ARAC-FAMILY TRANSCRIPTIONAL REGULATOR"/>
    <property type="match status" value="1"/>
</dbReference>
<dbReference type="GO" id="GO:0043565">
    <property type="term" value="F:sequence-specific DNA binding"/>
    <property type="evidence" value="ECO:0007669"/>
    <property type="project" value="InterPro"/>
</dbReference>
<dbReference type="Gene3D" id="1.10.10.60">
    <property type="entry name" value="Homeodomain-like"/>
    <property type="match status" value="2"/>
</dbReference>
<evidence type="ECO:0000256" key="3">
    <source>
        <dbReference type="ARBA" id="ARBA00023163"/>
    </source>
</evidence>
<dbReference type="SMART" id="SM00342">
    <property type="entry name" value="HTH_ARAC"/>
    <property type="match status" value="1"/>
</dbReference>
<sequence length="297" mass="32634">MRKRLVAALAEMTPHEGPNTTFLKNVTLVRISEHRARVPLLYDQSMCLAAQGHKVCHLPHAELTYGEKDLLVIPTVVPVEIDLCPEDGVPLLSLTLSIDLTTIQELLTQMKGVAGFDEQQLSPPGLYLEPLTEEIVDATARLLDVLRTQEQAEVLGPGIIRELHYYLLRGAQGHQLAAAACGDTSYARISRVLRRIHDDYAKPLDVAELAGLANMSQRAFYSHFKAVTSLAPVQYVKKIRLEKARKSIAVLGAGVGAAARSVGYESPSQFSREFKRHFGYAPRDAVLYSAVLDGAKP</sequence>
<dbReference type="OrthoDB" id="9802263at2"/>
<dbReference type="InterPro" id="IPR009057">
    <property type="entry name" value="Homeodomain-like_sf"/>
</dbReference>
<dbReference type="GO" id="GO:0003700">
    <property type="term" value="F:DNA-binding transcription factor activity"/>
    <property type="evidence" value="ECO:0007669"/>
    <property type="project" value="InterPro"/>
</dbReference>
<organism evidence="5 6">
    <name type="scientific">Desulfobaculum bizertense DSM 18034</name>
    <dbReference type="NCBI Taxonomy" id="1121442"/>
    <lineage>
        <taxon>Bacteria</taxon>
        <taxon>Pseudomonadati</taxon>
        <taxon>Thermodesulfobacteriota</taxon>
        <taxon>Desulfovibrionia</taxon>
        <taxon>Desulfovibrionales</taxon>
        <taxon>Desulfovibrionaceae</taxon>
        <taxon>Desulfobaculum</taxon>
    </lineage>
</organism>
<feature type="domain" description="HTH araC/xylS-type" evidence="4">
    <location>
        <begin position="190"/>
        <end position="288"/>
    </location>
</feature>
<dbReference type="InterPro" id="IPR018062">
    <property type="entry name" value="HTH_AraC-typ_CS"/>
</dbReference>
<dbReference type="PANTHER" id="PTHR43436:SF2">
    <property type="entry name" value="ARAC_XYLS FAMILY TRANSCRIPTIONAL REGULATOR"/>
    <property type="match status" value="1"/>
</dbReference>
<dbReference type="STRING" id="1121442.SAMN02745702_01599"/>
<keyword evidence="2" id="KW-0238">DNA-binding</keyword>
<evidence type="ECO:0000313" key="6">
    <source>
        <dbReference type="Proteomes" id="UP000189733"/>
    </source>
</evidence>
<dbReference type="RefSeq" id="WP_078684873.1">
    <property type="nucleotide sequence ID" value="NZ_FUYA01000004.1"/>
</dbReference>
<dbReference type="PROSITE" id="PS01124">
    <property type="entry name" value="HTH_ARAC_FAMILY_2"/>
    <property type="match status" value="1"/>
</dbReference>
<protein>
    <submittedName>
        <fullName evidence="5">Transcriptional regulator, AraC family</fullName>
    </submittedName>
</protein>
<reference evidence="5 6" key="1">
    <citation type="submission" date="2017-02" db="EMBL/GenBank/DDBJ databases">
        <authorList>
            <person name="Peterson S.W."/>
        </authorList>
    </citation>
    <scope>NUCLEOTIDE SEQUENCE [LARGE SCALE GENOMIC DNA]</scope>
    <source>
        <strain evidence="5 6">DSM 18034</strain>
    </source>
</reference>
<dbReference type="SUPFAM" id="SSF46689">
    <property type="entry name" value="Homeodomain-like"/>
    <property type="match status" value="2"/>
</dbReference>
<proteinExistence type="predicted"/>
<name>A0A1T4W4P5_9BACT</name>
<dbReference type="AlphaFoldDB" id="A0A1T4W4P5"/>
<evidence type="ECO:0000256" key="2">
    <source>
        <dbReference type="ARBA" id="ARBA00023125"/>
    </source>
</evidence>
<evidence type="ECO:0000256" key="1">
    <source>
        <dbReference type="ARBA" id="ARBA00023015"/>
    </source>
</evidence>
<gene>
    <name evidence="5" type="ORF">SAMN02745702_01599</name>
</gene>
<dbReference type="EMBL" id="FUYA01000004">
    <property type="protein sequence ID" value="SKA72028.1"/>
    <property type="molecule type" value="Genomic_DNA"/>
</dbReference>
<keyword evidence="6" id="KW-1185">Reference proteome</keyword>
<dbReference type="Pfam" id="PF06719">
    <property type="entry name" value="AraC_N"/>
    <property type="match status" value="1"/>
</dbReference>
<dbReference type="PROSITE" id="PS00041">
    <property type="entry name" value="HTH_ARAC_FAMILY_1"/>
    <property type="match status" value="1"/>
</dbReference>
<keyword evidence="3" id="KW-0804">Transcription</keyword>
<evidence type="ECO:0000259" key="4">
    <source>
        <dbReference type="PROSITE" id="PS01124"/>
    </source>
</evidence>
<dbReference type="InterPro" id="IPR009594">
    <property type="entry name" value="Tscrpt_reg_HTH_AraC_N"/>
</dbReference>
<dbReference type="Proteomes" id="UP000189733">
    <property type="component" value="Unassembled WGS sequence"/>
</dbReference>
<evidence type="ECO:0000313" key="5">
    <source>
        <dbReference type="EMBL" id="SKA72028.1"/>
    </source>
</evidence>
<dbReference type="Pfam" id="PF12833">
    <property type="entry name" value="HTH_18"/>
    <property type="match status" value="1"/>
</dbReference>